<name>M3AAE4_PSEFD</name>
<evidence type="ECO:0000313" key="2">
    <source>
        <dbReference type="EMBL" id="EME81576.1"/>
    </source>
</evidence>
<dbReference type="OrthoDB" id="5279008at2759"/>
<dbReference type="HOGENOM" id="CLU_523759_0_0_1"/>
<dbReference type="eggNOG" id="ENOG502SWQM">
    <property type="taxonomic scope" value="Eukaryota"/>
</dbReference>
<protein>
    <recommendedName>
        <fullName evidence="1">F-box domain-containing protein</fullName>
    </recommendedName>
</protein>
<dbReference type="InterPro" id="IPR001810">
    <property type="entry name" value="F-box_dom"/>
</dbReference>
<feature type="domain" description="F-box" evidence="1">
    <location>
        <begin position="6"/>
        <end position="55"/>
    </location>
</feature>
<dbReference type="Proteomes" id="UP000016932">
    <property type="component" value="Unassembled WGS sequence"/>
</dbReference>
<gene>
    <name evidence="2" type="ORF">MYCFIDRAFT_78962</name>
</gene>
<accession>M3AAE4</accession>
<evidence type="ECO:0000259" key="1">
    <source>
        <dbReference type="PROSITE" id="PS50181"/>
    </source>
</evidence>
<dbReference type="PROSITE" id="PS50181">
    <property type="entry name" value="FBOX"/>
    <property type="match status" value="1"/>
</dbReference>
<organism evidence="2 3">
    <name type="scientific">Pseudocercospora fijiensis (strain CIRAD86)</name>
    <name type="common">Black leaf streak disease fungus</name>
    <name type="synonym">Mycosphaerella fijiensis</name>
    <dbReference type="NCBI Taxonomy" id="383855"/>
    <lineage>
        <taxon>Eukaryota</taxon>
        <taxon>Fungi</taxon>
        <taxon>Dikarya</taxon>
        <taxon>Ascomycota</taxon>
        <taxon>Pezizomycotina</taxon>
        <taxon>Dothideomycetes</taxon>
        <taxon>Dothideomycetidae</taxon>
        <taxon>Mycosphaerellales</taxon>
        <taxon>Mycosphaerellaceae</taxon>
        <taxon>Pseudocercospora</taxon>
    </lineage>
</organism>
<sequence>MARSPKTNLLELPVELIALIFTYLDDEDVFAGRLANKALEEASFALFGKRFFRKKGFMVTSLALECLRSIADHQKLRKYIQHIWFNPDCFTFARPECAPDDEDSDMDDADELITPFERDPEAPVGEFDKLARQYEAYRQVMRDHAQLLHTNKLETTLAAIMGKLPNITTIGMRRSEEYSPYGWSILQDAVGEDPRVLGPIPSGPVYSLSGPTNLFIAIIKATANAKVSLERLYTDAIEIDNVRDDLPHGLSQATLDAACSSVLYIELNAVKGWLNTRWELASQPYNTLRRPEDFGSGLTRLLKATCNLKELGLQIFPDRKQSHLLAPSARNPDSWRLSYPYVALQRLSSAVSLSNLTRVKLEKVTTTSATLKAFLMPCAKNLESLKIRDVRLLSSAQTSPTNPAVFATYSEDEERPWQTFFSFLLGSCPGLSYILFHHLMHARGTILFTEETPPPMPAEELDFLINHVPPSYGESGLFTKSSAEKGEPLKSFEDLTVELVEEDQILVQANSVAGQTQYAFFSIKDGVKDHGPRSAYPKIAECAVALFESIYNEAVRIFCGKNKWIFYVGGDAPQILRL</sequence>
<keyword evidence="3" id="KW-1185">Reference proteome</keyword>
<dbReference type="RefSeq" id="XP_007927195.1">
    <property type="nucleotide sequence ID" value="XM_007929004.1"/>
</dbReference>
<dbReference type="KEGG" id="pfj:MYCFIDRAFT_78962"/>
<evidence type="ECO:0000313" key="3">
    <source>
        <dbReference type="Proteomes" id="UP000016932"/>
    </source>
</evidence>
<proteinExistence type="predicted"/>
<dbReference type="AlphaFoldDB" id="M3AAE4"/>
<dbReference type="GeneID" id="19341532"/>
<reference evidence="2 3" key="1">
    <citation type="journal article" date="2012" name="PLoS Pathog.">
        <title>Diverse lifestyles and strategies of plant pathogenesis encoded in the genomes of eighteen Dothideomycetes fungi.</title>
        <authorList>
            <person name="Ohm R.A."/>
            <person name="Feau N."/>
            <person name="Henrissat B."/>
            <person name="Schoch C.L."/>
            <person name="Horwitz B.A."/>
            <person name="Barry K.W."/>
            <person name="Condon B.J."/>
            <person name="Copeland A.C."/>
            <person name="Dhillon B."/>
            <person name="Glaser F."/>
            <person name="Hesse C.N."/>
            <person name="Kosti I."/>
            <person name="LaButti K."/>
            <person name="Lindquist E.A."/>
            <person name="Lucas S."/>
            <person name="Salamov A.A."/>
            <person name="Bradshaw R.E."/>
            <person name="Ciuffetti L."/>
            <person name="Hamelin R.C."/>
            <person name="Kema G.H.J."/>
            <person name="Lawrence C."/>
            <person name="Scott J.A."/>
            <person name="Spatafora J.W."/>
            <person name="Turgeon B.G."/>
            <person name="de Wit P.J.G.M."/>
            <person name="Zhong S."/>
            <person name="Goodwin S.B."/>
            <person name="Grigoriev I.V."/>
        </authorList>
    </citation>
    <scope>NUCLEOTIDE SEQUENCE [LARGE SCALE GENOMIC DNA]</scope>
    <source>
        <strain evidence="2 3">CIRAD86</strain>
    </source>
</reference>
<dbReference type="VEuPathDB" id="FungiDB:MYCFIDRAFT_78962"/>
<dbReference type="EMBL" id="KB446559">
    <property type="protein sequence ID" value="EME81576.1"/>
    <property type="molecule type" value="Genomic_DNA"/>
</dbReference>